<comment type="caution">
    <text evidence="1">The sequence shown here is derived from an EMBL/GenBank/DDBJ whole genome shotgun (WGS) entry which is preliminary data.</text>
</comment>
<dbReference type="OrthoDB" id="341259at2759"/>
<reference evidence="1 2" key="1">
    <citation type="journal article" date="2020" name="Genomics">
        <title>Complete, high-quality genomes from long-read metagenomic sequencing of two wolf lichen thalli reveals enigmatic genome architecture.</title>
        <authorList>
            <person name="McKenzie S.K."/>
            <person name="Walston R.F."/>
            <person name="Allen J.L."/>
        </authorList>
    </citation>
    <scope>NUCLEOTIDE SEQUENCE [LARGE SCALE GENOMIC DNA]</scope>
    <source>
        <strain evidence="1">WasteWater2</strain>
    </source>
</reference>
<evidence type="ECO:0000313" key="2">
    <source>
        <dbReference type="Proteomes" id="UP000578531"/>
    </source>
</evidence>
<dbReference type="AlphaFoldDB" id="A0A8H6FS72"/>
<proteinExistence type="predicted"/>
<dbReference type="GeneID" id="59289610"/>
<evidence type="ECO:0000313" key="1">
    <source>
        <dbReference type="EMBL" id="KAF6233742.1"/>
    </source>
</evidence>
<protein>
    <submittedName>
        <fullName evidence="1">Uncharacterized protein</fullName>
    </submittedName>
</protein>
<gene>
    <name evidence="1" type="ORF">HO173_007954</name>
</gene>
<dbReference type="RefSeq" id="XP_037163151.1">
    <property type="nucleotide sequence ID" value="XM_037309854.1"/>
</dbReference>
<keyword evidence="2" id="KW-1185">Reference proteome</keyword>
<dbReference type="Proteomes" id="UP000578531">
    <property type="component" value="Unassembled WGS sequence"/>
</dbReference>
<sequence>MDPATIIQLVEGSLSLALQCGQATKTLSDIAAKYKYAKLTILSMVQGLDTIQLAWSQIGDWSQKYIPETAGDGEVLLQRLQRSLENGIIIMDALEGDLKPYQSNNLSFMQRSKAIRKRKHSPRPPRSDQPPGAGYDLLAAGYTAQVLTG</sequence>
<dbReference type="EMBL" id="JACCJC010000034">
    <property type="protein sequence ID" value="KAF6233742.1"/>
    <property type="molecule type" value="Genomic_DNA"/>
</dbReference>
<accession>A0A8H6FS72</accession>
<name>A0A8H6FS72_9LECA</name>
<organism evidence="1 2">
    <name type="scientific">Letharia columbiana</name>
    <dbReference type="NCBI Taxonomy" id="112416"/>
    <lineage>
        <taxon>Eukaryota</taxon>
        <taxon>Fungi</taxon>
        <taxon>Dikarya</taxon>
        <taxon>Ascomycota</taxon>
        <taxon>Pezizomycotina</taxon>
        <taxon>Lecanoromycetes</taxon>
        <taxon>OSLEUM clade</taxon>
        <taxon>Lecanoromycetidae</taxon>
        <taxon>Lecanorales</taxon>
        <taxon>Lecanorineae</taxon>
        <taxon>Parmeliaceae</taxon>
        <taxon>Letharia</taxon>
    </lineage>
</organism>